<evidence type="ECO:0000313" key="7">
    <source>
        <dbReference type="Proteomes" id="UP000006671"/>
    </source>
</evidence>
<dbReference type="AlphaFoldDB" id="D2VUW5"/>
<gene>
    <name evidence="6" type="ORF">NAEGRDRAFT_72810</name>
</gene>
<proteinExistence type="predicted"/>
<feature type="binding site" evidence="3">
    <location>
        <position position="181"/>
    </location>
    <ligand>
        <name>ATP</name>
        <dbReference type="ChEBI" id="CHEBI:30616"/>
    </ligand>
</feature>
<dbReference type="Gene3D" id="3.30.200.20">
    <property type="entry name" value="Phosphorylase Kinase, domain 1"/>
    <property type="match status" value="1"/>
</dbReference>
<dbReference type="GeneID" id="8853537"/>
<evidence type="ECO:0000256" key="4">
    <source>
        <dbReference type="SAM" id="MobiDB-lite"/>
    </source>
</evidence>
<dbReference type="KEGG" id="ngr:NAEGRDRAFT_72810"/>
<feature type="region of interest" description="Disordered" evidence="4">
    <location>
        <begin position="86"/>
        <end position="125"/>
    </location>
</feature>
<accession>D2VUW5</accession>
<evidence type="ECO:0000256" key="2">
    <source>
        <dbReference type="ARBA" id="ARBA00022840"/>
    </source>
</evidence>
<dbReference type="PANTHER" id="PTHR24346">
    <property type="entry name" value="MAP/MICROTUBULE AFFINITY-REGULATING KINASE"/>
    <property type="match status" value="1"/>
</dbReference>
<feature type="compositionally biased region" description="Basic and acidic residues" evidence="4">
    <location>
        <begin position="1"/>
        <end position="10"/>
    </location>
</feature>
<dbReference type="GO" id="GO:0004674">
    <property type="term" value="F:protein serine/threonine kinase activity"/>
    <property type="evidence" value="ECO:0007669"/>
    <property type="project" value="TreeGrafter"/>
</dbReference>
<keyword evidence="2 3" id="KW-0067">ATP-binding</keyword>
<dbReference type="Proteomes" id="UP000006671">
    <property type="component" value="Unassembled WGS sequence"/>
</dbReference>
<dbReference type="VEuPathDB" id="AmoebaDB:NAEGRDRAFT_72810"/>
<reference evidence="6 7" key="1">
    <citation type="journal article" date="2010" name="Cell">
        <title>The genome of Naegleria gruberi illuminates early eukaryotic versatility.</title>
        <authorList>
            <person name="Fritz-Laylin L.K."/>
            <person name="Prochnik S.E."/>
            <person name="Ginger M.L."/>
            <person name="Dacks J.B."/>
            <person name="Carpenter M.L."/>
            <person name="Field M.C."/>
            <person name="Kuo A."/>
            <person name="Paredez A."/>
            <person name="Chapman J."/>
            <person name="Pham J."/>
            <person name="Shu S."/>
            <person name="Neupane R."/>
            <person name="Cipriano M."/>
            <person name="Mancuso J."/>
            <person name="Tu H."/>
            <person name="Salamov A."/>
            <person name="Lindquist E."/>
            <person name="Shapiro H."/>
            <person name="Lucas S."/>
            <person name="Grigoriev I.V."/>
            <person name="Cande W.Z."/>
            <person name="Fulton C."/>
            <person name="Rokhsar D.S."/>
            <person name="Dawson S.C."/>
        </authorList>
    </citation>
    <scope>NUCLEOTIDE SEQUENCE [LARGE SCALE GENOMIC DNA]</scope>
    <source>
        <strain evidence="6 7">NEG-M</strain>
    </source>
</reference>
<evidence type="ECO:0000259" key="5">
    <source>
        <dbReference type="PROSITE" id="PS50011"/>
    </source>
</evidence>
<dbReference type="PROSITE" id="PS50011">
    <property type="entry name" value="PROTEIN_KINASE_DOM"/>
    <property type="match status" value="1"/>
</dbReference>
<dbReference type="GO" id="GO:0035556">
    <property type="term" value="P:intracellular signal transduction"/>
    <property type="evidence" value="ECO:0007669"/>
    <property type="project" value="TreeGrafter"/>
</dbReference>
<keyword evidence="1 3" id="KW-0547">Nucleotide-binding</keyword>
<dbReference type="InterPro" id="IPR017441">
    <property type="entry name" value="Protein_kinase_ATP_BS"/>
</dbReference>
<dbReference type="GO" id="GO:0005737">
    <property type="term" value="C:cytoplasm"/>
    <property type="evidence" value="ECO:0007669"/>
    <property type="project" value="TreeGrafter"/>
</dbReference>
<dbReference type="EMBL" id="GG738900">
    <property type="protein sequence ID" value="EFC39391.1"/>
    <property type="molecule type" value="Genomic_DNA"/>
</dbReference>
<dbReference type="RefSeq" id="XP_002672135.1">
    <property type="nucleotide sequence ID" value="XM_002672089.1"/>
</dbReference>
<dbReference type="GO" id="GO:0005524">
    <property type="term" value="F:ATP binding"/>
    <property type="evidence" value="ECO:0007669"/>
    <property type="project" value="UniProtKB-UniRule"/>
</dbReference>
<dbReference type="InterPro" id="IPR011009">
    <property type="entry name" value="Kinase-like_dom_sf"/>
</dbReference>
<organism evidence="7">
    <name type="scientific">Naegleria gruberi</name>
    <name type="common">Amoeba</name>
    <dbReference type="NCBI Taxonomy" id="5762"/>
    <lineage>
        <taxon>Eukaryota</taxon>
        <taxon>Discoba</taxon>
        <taxon>Heterolobosea</taxon>
        <taxon>Tetramitia</taxon>
        <taxon>Eutetramitia</taxon>
        <taxon>Vahlkampfiidae</taxon>
        <taxon>Naegleria</taxon>
    </lineage>
</organism>
<dbReference type="PROSITE" id="PS00107">
    <property type="entry name" value="PROTEIN_KINASE_ATP"/>
    <property type="match status" value="1"/>
</dbReference>
<feature type="compositionally biased region" description="Low complexity" evidence="4">
    <location>
        <begin position="37"/>
        <end position="50"/>
    </location>
</feature>
<evidence type="ECO:0000313" key="6">
    <source>
        <dbReference type="EMBL" id="EFC39391.1"/>
    </source>
</evidence>
<dbReference type="InParanoid" id="D2VUW5"/>
<protein>
    <submittedName>
        <fullName evidence="6">Predicted protein</fullName>
    </submittedName>
</protein>
<evidence type="ECO:0000256" key="1">
    <source>
        <dbReference type="ARBA" id="ARBA00022741"/>
    </source>
</evidence>
<sequence length="283" mass="31343">MGIIATKDDSGISNETRQKRSSKSVFEKRDGLVTIDTSLTVTSSTPTPTTTEKRSRSSTLPVSNLFSSRREDNEDDAFSKMYVNKGMKNNASPHSPNRSSSGRLQIGSSLGKDSPSEDAYSPIFGSTNDSVTKLTNSLLLSSDEEGNKMINEYTVISTLGKGSYGKVKLVLDNNNKPFAMKIMNKAMLKRVKKAGGGNLLMDVQREIAIMKKLSHQNVVRLFEVIDDRNSDFLYLLIEYAENGAILSMSETNTGEEVPKPCKFRLNQIRSYLKQAIEGVQYLQ</sequence>
<feature type="domain" description="Protein kinase" evidence="5">
    <location>
        <begin position="153"/>
        <end position="283"/>
    </location>
</feature>
<feature type="region of interest" description="Disordered" evidence="4">
    <location>
        <begin position="1"/>
        <end position="73"/>
    </location>
</feature>
<dbReference type="Pfam" id="PF00069">
    <property type="entry name" value="Pkinase"/>
    <property type="match status" value="1"/>
</dbReference>
<keyword evidence="7" id="KW-1185">Reference proteome</keyword>
<dbReference type="eggNOG" id="KOG0585">
    <property type="taxonomic scope" value="Eukaryota"/>
</dbReference>
<name>D2VUW5_NAEGR</name>
<evidence type="ECO:0000256" key="3">
    <source>
        <dbReference type="PROSITE-ProRule" id="PRU10141"/>
    </source>
</evidence>
<dbReference type="InterPro" id="IPR000719">
    <property type="entry name" value="Prot_kinase_dom"/>
</dbReference>
<dbReference type="SMART" id="SM00220">
    <property type="entry name" value="S_TKc"/>
    <property type="match status" value="1"/>
</dbReference>
<dbReference type="SUPFAM" id="SSF56112">
    <property type="entry name" value="Protein kinase-like (PK-like)"/>
    <property type="match status" value="1"/>
</dbReference>
<feature type="compositionally biased region" description="Polar residues" evidence="4">
    <location>
        <begin position="87"/>
        <end position="108"/>
    </location>
</feature>
<dbReference type="PANTHER" id="PTHR24346:SF77">
    <property type="entry name" value="SERINE THREONINE PROTEIN KINASE"/>
    <property type="match status" value="1"/>
</dbReference>
<dbReference type="OrthoDB" id="68483at2759"/>